<proteinExistence type="predicted"/>
<evidence type="ECO:0000313" key="2">
    <source>
        <dbReference type="EMBL" id="CAJ2507625.1"/>
    </source>
</evidence>
<name>A0AAI8VMG3_9PEZI</name>
<feature type="region of interest" description="Disordered" evidence="1">
    <location>
        <begin position="14"/>
        <end position="71"/>
    </location>
</feature>
<evidence type="ECO:0000313" key="3">
    <source>
        <dbReference type="Proteomes" id="UP001295740"/>
    </source>
</evidence>
<feature type="compositionally biased region" description="Basic and acidic residues" evidence="1">
    <location>
        <begin position="22"/>
        <end position="31"/>
    </location>
</feature>
<gene>
    <name evidence="2" type="ORF">KHLLAP_LOCUS8093</name>
</gene>
<dbReference type="EMBL" id="CAUWAG010000010">
    <property type="protein sequence ID" value="CAJ2507625.1"/>
    <property type="molecule type" value="Genomic_DNA"/>
</dbReference>
<dbReference type="Proteomes" id="UP001295740">
    <property type="component" value="Unassembled WGS sequence"/>
</dbReference>
<evidence type="ECO:0000256" key="1">
    <source>
        <dbReference type="SAM" id="MobiDB-lite"/>
    </source>
</evidence>
<sequence length="71" mass="7425">MDTIKNTANYVSDSVKGATDTASKEANKNVAKDNNASLGTRASAGKDAVGDKFNEQKHSTSADVNKEAAKH</sequence>
<protein>
    <submittedName>
        <fullName evidence="2">Uu.00g088110.m01.CDS01</fullName>
    </submittedName>
</protein>
<organism evidence="2 3">
    <name type="scientific">Anthostomella pinea</name>
    <dbReference type="NCBI Taxonomy" id="933095"/>
    <lineage>
        <taxon>Eukaryota</taxon>
        <taxon>Fungi</taxon>
        <taxon>Dikarya</taxon>
        <taxon>Ascomycota</taxon>
        <taxon>Pezizomycotina</taxon>
        <taxon>Sordariomycetes</taxon>
        <taxon>Xylariomycetidae</taxon>
        <taxon>Xylariales</taxon>
        <taxon>Xylariaceae</taxon>
        <taxon>Anthostomella</taxon>
    </lineage>
</organism>
<dbReference type="AlphaFoldDB" id="A0AAI8VMG3"/>
<feature type="compositionally biased region" description="Basic and acidic residues" evidence="1">
    <location>
        <begin position="48"/>
        <end position="71"/>
    </location>
</feature>
<keyword evidence="3" id="KW-1185">Reference proteome</keyword>
<dbReference type="PANTHER" id="PTHR38789">
    <property type="entry name" value="REPRESSIBLE PROTEIN GRG1, PUTATIVE (AFU_ORTHOLOGUE AFUA_5G14210)-RELATED"/>
    <property type="match status" value="1"/>
</dbReference>
<dbReference type="Pfam" id="PF11034">
    <property type="entry name" value="Grg1"/>
    <property type="match status" value="1"/>
</dbReference>
<reference evidence="2" key="1">
    <citation type="submission" date="2023-10" db="EMBL/GenBank/DDBJ databases">
        <authorList>
            <person name="Hackl T."/>
        </authorList>
    </citation>
    <scope>NUCLEOTIDE SEQUENCE</scope>
</reference>
<dbReference type="PANTHER" id="PTHR38789:SF1">
    <property type="entry name" value="GLUCOSE-REPRESSIBLE GENE PROTEIN-RELATED"/>
    <property type="match status" value="1"/>
</dbReference>
<dbReference type="InterPro" id="IPR020100">
    <property type="entry name" value="Glc-repressible_Grg1"/>
</dbReference>
<comment type="caution">
    <text evidence="2">The sequence shown here is derived from an EMBL/GenBank/DDBJ whole genome shotgun (WGS) entry which is preliminary data.</text>
</comment>
<accession>A0AAI8VMG3</accession>